<dbReference type="Proteomes" id="UP001059971">
    <property type="component" value="Chromosome 1"/>
</dbReference>
<keyword evidence="1" id="KW-1133">Transmembrane helix</keyword>
<keyword evidence="3" id="KW-1185">Reference proteome</keyword>
<accession>A0ABM7G920</accession>
<evidence type="ECO:0000313" key="2">
    <source>
        <dbReference type="EMBL" id="BBF71387.1"/>
    </source>
</evidence>
<feature type="transmembrane region" description="Helical" evidence="1">
    <location>
        <begin position="62"/>
        <end position="81"/>
    </location>
</feature>
<proteinExistence type="predicted"/>
<gene>
    <name evidence="2" type="ORF">SBA_ch1_35870</name>
</gene>
<keyword evidence="1" id="KW-0812">Transmembrane</keyword>
<sequence>MTGAPALIPLFLLACAGGYVAARPGPDPERPHWQSGIGGVAAILLVGALIAAAEAGSATARYLALIALLCASAASVLLLGVPERRVSPSDDGAGDEDTDA</sequence>
<organism evidence="2 3">
    <name type="scientific">Sphingomonas bisphenolicum</name>
    <dbReference type="NCBI Taxonomy" id="296544"/>
    <lineage>
        <taxon>Bacteria</taxon>
        <taxon>Pseudomonadati</taxon>
        <taxon>Pseudomonadota</taxon>
        <taxon>Alphaproteobacteria</taxon>
        <taxon>Sphingomonadales</taxon>
        <taxon>Sphingomonadaceae</taxon>
        <taxon>Sphingomonas</taxon>
    </lineage>
</organism>
<evidence type="ECO:0000313" key="3">
    <source>
        <dbReference type="Proteomes" id="UP001059971"/>
    </source>
</evidence>
<dbReference type="EMBL" id="AP018817">
    <property type="protein sequence ID" value="BBF71387.1"/>
    <property type="molecule type" value="Genomic_DNA"/>
</dbReference>
<feature type="transmembrane region" description="Helical" evidence="1">
    <location>
        <begin position="32"/>
        <end position="50"/>
    </location>
</feature>
<name>A0ABM7G920_9SPHN</name>
<protein>
    <submittedName>
        <fullName evidence="2">Uncharacterized protein</fullName>
    </submittedName>
</protein>
<evidence type="ECO:0000256" key="1">
    <source>
        <dbReference type="SAM" id="Phobius"/>
    </source>
</evidence>
<dbReference type="RefSeq" id="WP_261935409.1">
    <property type="nucleotide sequence ID" value="NZ_AP018817.1"/>
</dbReference>
<reference evidence="2" key="1">
    <citation type="submission" date="2018-07" db="EMBL/GenBank/DDBJ databases">
        <title>Complete genome sequence of Sphingomonas bisphenolicum strain AO1, a bisphenol A degradative bacterium isolated from Japanese farm field.</title>
        <authorList>
            <person name="Murakami M."/>
            <person name="Koh M."/>
            <person name="Koba S."/>
            <person name="Matsumura Y."/>
        </authorList>
    </citation>
    <scope>NUCLEOTIDE SEQUENCE</scope>
    <source>
        <strain evidence="2">AO1</strain>
    </source>
</reference>
<keyword evidence="1" id="KW-0472">Membrane</keyword>